<dbReference type="RefSeq" id="WP_048898999.1">
    <property type="nucleotide sequence ID" value="NZ_AP024853.1"/>
</dbReference>
<dbReference type="Gene3D" id="3.30.1780.10">
    <property type="entry name" value="ornithine cyclodeaminase, domain 1"/>
    <property type="match status" value="1"/>
</dbReference>
<protein>
    <submittedName>
        <fullName evidence="1">Ornithine cyclodeaminase family protein</fullName>
    </submittedName>
</protein>
<dbReference type="SUPFAM" id="SSF51735">
    <property type="entry name" value="NAD(P)-binding Rossmann-fold domains"/>
    <property type="match status" value="1"/>
</dbReference>
<organism evidence="1 2">
    <name type="scientific">Photobacterium swingsii</name>
    <dbReference type="NCBI Taxonomy" id="680026"/>
    <lineage>
        <taxon>Bacteria</taxon>
        <taxon>Pseudomonadati</taxon>
        <taxon>Pseudomonadota</taxon>
        <taxon>Gammaproteobacteria</taxon>
        <taxon>Vibrionales</taxon>
        <taxon>Vibrionaceae</taxon>
        <taxon>Photobacterium</taxon>
    </lineage>
</organism>
<proteinExistence type="predicted"/>
<dbReference type="OrthoDB" id="9809203at2"/>
<dbReference type="Proteomes" id="UP000240481">
    <property type="component" value="Unassembled WGS sequence"/>
</dbReference>
<dbReference type="Gene3D" id="3.40.50.720">
    <property type="entry name" value="NAD(P)-binding Rossmann-like Domain"/>
    <property type="match status" value="1"/>
</dbReference>
<gene>
    <name evidence="1" type="ORF">C9I94_10305</name>
</gene>
<accession>A0A0J8VCY9</accession>
<dbReference type="STRING" id="680026.AB733_12080"/>
<dbReference type="PANTHER" id="PTHR13812">
    <property type="entry name" value="KETIMINE REDUCTASE MU-CRYSTALLIN"/>
    <property type="match status" value="1"/>
</dbReference>
<keyword evidence="2" id="KW-1185">Reference proteome</keyword>
<dbReference type="AlphaFoldDB" id="A0A0J8VCY9"/>
<dbReference type="PANTHER" id="PTHR13812:SF19">
    <property type="entry name" value="KETIMINE REDUCTASE MU-CRYSTALLIN"/>
    <property type="match status" value="1"/>
</dbReference>
<dbReference type="InterPro" id="IPR036291">
    <property type="entry name" value="NAD(P)-bd_dom_sf"/>
</dbReference>
<sequence length="312" mass="34255">MEIINKQAIEANLPDMSTLIAIIKQCYIDYSDKKYVVPPVGHMPLPNGELHIKYGISHVQKYAAIKIASGSYTNHEIGLPNSYGCIMVINADTGFPEYMLQDEGILTDHRTAAAGALMAQTMIGDNSERTFGIVGCGIQGYFQSVYTCHALGINQVLAYDIKSENIQSLKEQLAKHDIEVVPCKSIKALCESCDVITTVTPATSGYIIYDWLKPNAHINAFGCDTEGKQELTENVLQNASLILADSLAQCSHHGELQYLYNDRSQQHIKRKSTEFGTFLKDQARFSTSGLTIADFTGIAPQDIAIANAVIKQ</sequence>
<name>A0A0J8VCY9_9GAMM</name>
<dbReference type="EMBL" id="PYLZ01000005">
    <property type="protein sequence ID" value="PSW24426.1"/>
    <property type="molecule type" value="Genomic_DNA"/>
</dbReference>
<evidence type="ECO:0000313" key="2">
    <source>
        <dbReference type="Proteomes" id="UP000240481"/>
    </source>
</evidence>
<dbReference type="Pfam" id="PF02423">
    <property type="entry name" value="OCD_Mu_crystall"/>
    <property type="match status" value="1"/>
</dbReference>
<reference evidence="1 2" key="1">
    <citation type="submission" date="2018-01" db="EMBL/GenBank/DDBJ databases">
        <title>Whole genome sequencing of Histamine producing bacteria.</title>
        <authorList>
            <person name="Butler K."/>
        </authorList>
    </citation>
    <scope>NUCLEOTIDE SEQUENCE [LARGE SCALE GENOMIC DNA]</scope>
    <source>
        <strain evidence="1 2">DSM 24669</strain>
    </source>
</reference>
<dbReference type="GO" id="GO:0005737">
    <property type="term" value="C:cytoplasm"/>
    <property type="evidence" value="ECO:0007669"/>
    <property type="project" value="TreeGrafter"/>
</dbReference>
<dbReference type="InterPro" id="IPR023401">
    <property type="entry name" value="ODC_N"/>
</dbReference>
<dbReference type="InterPro" id="IPR003462">
    <property type="entry name" value="ODC_Mu_crystall"/>
</dbReference>
<dbReference type="PIRSF" id="PIRSF001439">
    <property type="entry name" value="CryM"/>
    <property type="match status" value="1"/>
</dbReference>
<comment type="caution">
    <text evidence="1">The sequence shown here is derived from an EMBL/GenBank/DDBJ whole genome shotgun (WGS) entry which is preliminary data.</text>
</comment>
<evidence type="ECO:0000313" key="1">
    <source>
        <dbReference type="EMBL" id="PSW24426.1"/>
    </source>
</evidence>